<comment type="caution">
    <text evidence="1">The sequence shown here is derived from an EMBL/GenBank/DDBJ whole genome shotgun (WGS) entry which is preliminary data.</text>
</comment>
<evidence type="ECO:0000313" key="1">
    <source>
        <dbReference type="EMBL" id="DAD27319.1"/>
    </source>
</evidence>
<evidence type="ECO:0000313" key="2">
    <source>
        <dbReference type="Proteomes" id="UP000607653"/>
    </source>
</evidence>
<gene>
    <name evidence="1" type="ORF">HUJ06_028787</name>
</gene>
<protein>
    <submittedName>
        <fullName evidence="1">Uncharacterized protein</fullName>
    </submittedName>
</protein>
<accession>A0A822Y7M4</accession>
<organism evidence="1 2">
    <name type="scientific">Nelumbo nucifera</name>
    <name type="common">Sacred lotus</name>
    <dbReference type="NCBI Taxonomy" id="4432"/>
    <lineage>
        <taxon>Eukaryota</taxon>
        <taxon>Viridiplantae</taxon>
        <taxon>Streptophyta</taxon>
        <taxon>Embryophyta</taxon>
        <taxon>Tracheophyta</taxon>
        <taxon>Spermatophyta</taxon>
        <taxon>Magnoliopsida</taxon>
        <taxon>Proteales</taxon>
        <taxon>Nelumbonaceae</taxon>
        <taxon>Nelumbo</taxon>
    </lineage>
</organism>
<name>A0A822Y7M4_NELNU</name>
<reference evidence="1 2" key="1">
    <citation type="journal article" date="2020" name="Mol. Biol. Evol.">
        <title>Distinct Expression and Methylation Patterns for Genes with Different Fates following a Single Whole-Genome Duplication in Flowering Plants.</title>
        <authorList>
            <person name="Shi T."/>
            <person name="Rahmani R.S."/>
            <person name="Gugger P.F."/>
            <person name="Wang M."/>
            <person name="Li H."/>
            <person name="Zhang Y."/>
            <person name="Li Z."/>
            <person name="Wang Q."/>
            <person name="Van de Peer Y."/>
            <person name="Marchal K."/>
            <person name="Chen J."/>
        </authorList>
    </citation>
    <scope>NUCLEOTIDE SEQUENCE [LARGE SCALE GENOMIC DNA]</scope>
    <source>
        <tissue evidence="1">Leaf</tissue>
    </source>
</reference>
<keyword evidence="2" id="KW-1185">Reference proteome</keyword>
<sequence length="89" mass="10253">MAGMLPGVECARRRRFHQGGSWAESQGIAGNTRTRRPSFCLYTSSHETHLVSISSKTIIWVERERDPEDWLCNLAAKMTERRKNRNECS</sequence>
<proteinExistence type="predicted"/>
<dbReference type="EMBL" id="DUZY01000002">
    <property type="protein sequence ID" value="DAD27319.1"/>
    <property type="molecule type" value="Genomic_DNA"/>
</dbReference>
<dbReference type="Proteomes" id="UP000607653">
    <property type="component" value="Unassembled WGS sequence"/>
</dbReference>
<dbReference type="AlphaFoldDB" id="A0A822Y7M4"/>